<keyword evidence="6 10" id="KW-0547">Nucleotide-binding</keyword>
<dbReference type="Proteomes" id="UP000030624">
    <property type="component" value="Chromosome"/>
</dbReference>
<dbReference type="AlphaFoldDB" id="A0A0A7GC23"/>
<comment type="subcellular location">
    <subcellularLocation>
        <location evidence="2 10">Cytoplasm</location>
    </subcellularLocation>
</comment>
<keyword evidence="5 10" id="KW-0028">Amino-acid biosynthesis</keyword>
<dbReference type="PANTHER" id="PTHR42945:SF9">
    <property type="entry name" value="HISTIDINE BIOSYNTHESIS BIFUNCTIONAL PROTEIN HISIE"/>
    <property type="match status" value="1"/>
</dbReference>
<dbReference type="PANTHER" id="PTHR42945">
    <property type="entry name" value="HISTIDINE BIOSYNTHESIS BIFUNCTIONAL PROTEIN"/>
    <property type="match status" value="1"/>
</dbReference>
<dbReference type="GeneID" id="24796901"/>
<evidence type="ECO:0000256" key="8">
    <source>
        <dbReference type="ARBA" id="ARBA00022840"/>
    </source>
</evidence>
<evidence type="ECO:0000256" key="10">
    <source>
        <dbReference type="HAMAP-Rule" id="MF_01020"/>
    </source>
</evidence>
<dbReference type="GO" id="GO:0005524">
    <property type="term" value="F:ATP binding"/>
    <property type="evidence" value="ECO:0007669"/>
    <property type="project" value="UniProtKB-KW"/>
</dbReference>
<keyword evidence="4 10" id="KW-0963">Cytoplasm</keyword>
<keyword evidence="7 10" id="KW-0378">Hydrolase</keyword>
<dbReference type="GO" id="GO:0004636">
    <property type="term" value="F:phosphoribosyl-ATP diphosphatase activity"/>
    <property type="evidence" value="ECO:0007669"/>
    <property type="project" value="UniProtKB-UniRule"/>
</dbReference>
<evidence type="ECO:0000256" key="4">
    <source>
        <dbReference type="ARBA" id="ARBA00022490"/>
    </source>
</evidence>
<dbReference type="HAMAP" id="MF_01020">
    <property type="entry name" value="HisE"/>
    <property type="match status" value="1"/>
</dbReference>
<dbReference type="KEGG" id="gac:GACE_0302"/>
<dbReference type="STRING" id="565033.GACE_0302"/>
<evidence type="ECO:0000256" key="9">
    <source>
        <dbReference type="ARBA" id="ARBA00023102"/>
    </source>
</evidence>
<evidence type="ECO:0000256" key="2">
    <source>
        <dbReference type="ARBA" id="ARBA00004496"/>
    </source>
</evidence>
<dbReference type="InterPro" id="IPR021130">
    <property type="entry name" value="PRib-ATP_PPHydrolase-like"/>
</dbReference>
<evidence type="ECO:0000256" key="6">
    <source>
        <dbReference type="ARBA" id="ARBA00022741"/>
    </source>
</evidence>
<comment type="pathway">
    <text evidence="3 10">Amino-acid biosynthesis; L-histidine biosynthesis; L-histidine from 5-phospho-alpha-D-ribose 1-diphosphate: step 2/9.</text>
</comment>
<dbReference type="NCBIfam" id="TIGR03188">
    <property type="entry name" value="histidine_hisI"/>
    <property type="match status" value="1"/>
</dbReference>
<gene>
    <name evidence="10" type="primary">hisE</name>
    <name evidence="11" type="ORF">GACE_0302</name>
</gene>
<dbReference type="Pfam" id="PF01503">
    <property type="entry name" value="PRA-PH"/>
    <property type="match status" value="1"/>
</dbReference>
<dbReference type="Gene3D" id="1.10.287.1080">
    <property type="entry name" value="MazG-like"/>
    <property type="match status" value="1"/>
</dbReference>
<proteinExistence type="inferred from homology"/>
<evidence type="ECO:0000256" key="5">
    <source>
        <dbReference type="ARBA" id="ARBA00022605"/>
    </source>
</evidence>
<sequence>MLEELYGIIEERKKNPVEGSYTAGLLYGEKGINGILEKLGEETTEVILAVKDGKKEEIVYEVADLLYHLLVLLSKLEISLEEVYDELARRRK</sequence>
<dbReference type="RefSeq" id="WP_048090589.1">
    <property type="nucleotide sequence ID" value="NZ_CP009552.1"/>
</dbReference>
<comment type="catalytic activity">
    <reaction evidence="1 10">
        <text>1-(5-phospho-beta-D-ribosyl)-ATP + H2O = 1-(5-phospho-beta-D-ribosyl)-5'-AMP + diphosphate + H(+)</text>
        <dbReference type="Rhea" id="RHEA:22828"/>
        <dbReference type="ChEBI" id="CHEBI:15377"/>
        <dbReference type="ChEBI" id="CHEBI:15378"/>
        <dbReference type="ChEBI" id="CHEBI:33019"/>
        <dbReference type="ChEBI" id="CHEBI:59457"/>
        <dbReference type="ChEBI" id="CHEBI:73183"/>
        <dbReference type="EC" id="3.6.1.31"/>
    </reaction>
</comment>
<evidence type="ECO:0000313" key="12">
    <source>
        <dbReference type="Proteomes" id="UP000030624"/>
    </source>
</evidence>
<dbReference type="EMBL" id="CP009552">
    <property type="protein sequence ID" value="AIY89358.1"/>
    <property type="molecule type" value="Genomic_DNA"/>
</dbReference>
<evidence type="ECO:0000256" key="7">
    <source>
        <dbReference type="ARBA" id="ARBA00022801"/>
    </source>
</evidence>
<dbReference type="GO" id="GO:0000105">
    <property type="term" value="P:L-histidine biosynthetic process"/>
    <property type="evidence" value="ECO:0007669"/>
    <property type="project" value="UniProtKB-UniRule"/>
</dbReference>
<dbReference type="GO" id="GO:0005737">
    <property type="term" value="C:cytoplasm"/>
    <property type="evidence" value="ECO:0007669"/>
    <property type="project" value="UniProtKB-SubCell"/>
</dbReference>
<accession>A0A0A7GC23</accession>
<dbReference type="InterPro" id="IPR008179">
    <property type="entry name" value="HisE"/>
</dbReference>
<evidence type="ECO:0000256" key="3">
    <source>
        <dbReference type="ARBA" id="ARBA00005204"/>
    </source>
</evidence>
<name>A0A0A7GC23_GEOAI</name>
<dbReference type="CDD" id="cd11534">
    <property type="entry name" value="NTP-PPase_HisIE_like"/>
    <property type="match status" value="1"/>
</dbReference>
<reference evidence="11 12" key="1">
    <citation type="journal article" date="2015" name="Appl. Environ. Microbiol.">
        <title>The Geoglobus acetivorans genome: Fe(III) reduction, acetate utilization, autotrophic growth, and degradation of aromatic compounds in a hyperthermophilic archaeon.</title>
        <authorList>
            <person name="Mardanov A.V."/>
            <person name="Slododkina G.B."/>
            <person name="Slobodkin A.I."/>
            <person name="Beletsky A.V."/>
            <person name="Gavrilov S.N."/>
            <person name="Kublanov I.V."/>
            <person name="Bonch-Osmolovskaya E.A."/>
            <person name="Skryabin K.G."/>
            <person name="Ravin N.V."/>
        </authorList>
    </citation>
    <scope>NUCLEOTIDE SEQUENCE [LARGE SCALE GENOMIC DNA]</scope>
    <source>
        <strain evidence="11 12">SBH6</strain>
    </source>
</reference>
<protein>
    <recommendedName>
        <fullName evidence="10">Phosphoribosyl-ATP pyrophosphatase</fullName>
        <shortName evidence="10">PRA-PH</shortName>
        <ecNumber evidence="10">3.6.1.31</ecNumber>
    </recommendedName>
</protein>
<keyword evidence="8 10" id="KW-0067">ATP-binding</keyword>
<dbReference type="EC" id="3.6.1.31" evidence="10"/>
<evidence type="ECO:0000313" key="11">
    <source>
        <dbReference type="EMBL" id="AIY89358.1"/>
    </source>
</evidence>
<dbReference type="eggNOG" id="arCOG02677">
    <property type="taxonomic scope" value="Archaea"/>
</dbReference>
<dbReference type="SUPFAM" id="SSF101386">
    <property type="entry name" value="all-alpha NTP pyrophosphatases"/>
    <property type="match status" value="1"/>
</dbReference>
<dbReference type="UniPathway" id="UPA00031">
    <property type="reaction ID" value="UER00007"/>
</dbReference>
<organism evidence="11 12">
    <name type="scientific">Geoglobus acetivorans</name>
    <dbReference type="NCBI Taxonomy" id="565033"/>
    <lineage>
        <taxon>Archaea</taxon>
        <taxon>Methanobacteriati</taxon>
        <taxon>Methanobacteriota</taxon>
        <taxon>Archaeoglobi</taxon>
        <taxon>Archaeoglobales</taxon>
        <taxon>Archaeoglobaceae</taxon>
        <taxon>Geoglobus</taxon>
    </lineage>
</organism>
<evidence type="ECO:0000256" key="1">
    <source>
        <dbReference type="ARBA" id="ARBA00001460"/>
    </source>
</evidence>
<comment type="similarity">
    <text evidence="10">Belongs to the PRA-PH family.</text>
</comment>
<dbReference type="HOGENOM" id="CLU_123337_0_0_2"/>
<keyword evidence="9 10" id="KW-0368">Histidine biosynthesis</keyword>